<evidence type="ECO:0000313" key="2">
    <source>
        <dbReference type="Proteomes" id="UP001597344"/>
    </source>
</evidence>
<proteinExistence type="predicted"/>
<evidence type="ECO:0000313" key="1">
    <source>
        <dbReference type="EMBL" id="MFD2185331.1"/>
    </source>
</evidence>
<accession>A0ABW5ATS5</accession>
<reference evidence="2" key="1">
    <citation type="journal article" date="2019" name="Int. J. Syst. Evol. Microbiol.">
        <title>The Global Catalogue of Microorganisms (GCM) 10K type strain sequencing project: providing services to taxonomists for standard genome sequencing and annotation.</title>
        <authorList>
            <consortium name="The Broad Institute Genomics Platform"/>
            <consortium name="The Broad Institute Genome Sequencing Center for Infectious Disease"/>
            <person name="Wu L."/>
            <person name="Ma J."/>
        </authorList>
    </citation>
    <scope>NUCLEOTIDE SEQUENCE [LARGE SCALE GENOMIC DNA]</scope>
    <source>
        <strain evidence="2">DT92</strain>
    </source>
</reference>
<organism evidence="1 2">
    <name type="scientific">Aquimarina celericrescens</name>
    <dbReference type="NCBI Taxonomy" id="1964542"/>
    <lineage>
        <taxon>Bacteria</taxon>
        <taxon>Pseudomonadati</taxon>
        <taxon>Bacteroidota</taxon>
        <taxon>Flavobacteriia</taxon>
        <taxon>Flavobacteriales</taxon>
        <taxon>Flavobacteriaceae</taxon>
        <taxon>Aquimarina</taxon>
    </lineage>
</organism>
<dbReference type="EMBL" id="JBHUHY010000002">
    <property type="protein sequence ID" value="MFD2185331.1"/>
    <property type="molecule type" value="Genomic_DNA"/>
</dbReference>
<dbReference type="Proteomes" id="UP001597344">
    <property type="component" value="Unassembled WGS sequence"/>
</dbReference>
<sequence length="111" mass="12878">MIFNKEGSTTIITQEKTTIVKFVKGIEDKYETLKNDNIIINLFSLKKISADDINEFLRISNTHKASRRSFVIVTDKVSYDDVPEEISIVPTLQEAYDLVEMEEIERDLDFE</sequence>
<gene>
    <name evidence="1" type="ORF">ACFSJT_00890</name>
</gene>
<dbReference type="RefSeq" id="WP_378318295.1">
    <property type="nucleotide sequence ID" value="NZ_JBHUHY010000002.1"/>
</dbReference>
<comment type="caution">
    <text evidence="1">The sequence shown here is derived from an EMBL/GenBank/DDBJ whole genome shotgun (WGS) entry which is preliminary data.</text>
</comment>
<protein>
    <submittedName>
        <fullName evidence="1">Ribonuclease Z</fullName>
    </submittedName>
</protein>
<keyword evidence="2" id="KW-1185">Reference proteome</keyword>
<name>A0ABW5ATS5_9FLAO</name>